<gene>
    <name evidence="2" type="ORF">N5I32_17000</name>
</gene>
<feature type="domain" description="Phosphoribulokinase/uridine kinase" evidence="1">
    <location>
        <begin position="29"/>
        <end position="163"/>
    </location>
</feature>
<dbReference type="InterPro" id="IPR006083">
    <property type="entry name" value="PRK/URK"/>
</dbReference>
<dbReference type="PANTHER" id="PTHR10285">
    <property type="entry name" value="URIDINE KINASE"/>
    <property type="match status" value="1"/>
</dbReference>
<organism evidence="2 3">
    <name type="scientific">Albidovulum sediminis</name>
    <dbReference type="NCBI Taxonomy" id="3066345"/>
    <lineage>
        <taxon>Bacteria</taxon>
        <taxon>Pseudomonadati</taxon>
        <taxon>Pseudomonadota</taxon>
        <taxon>Alphaproteobacteria</taxon>
        <taxon>Rhodobacterales</taxon>
        <taxon>Paracoccaceae</taxon>
        <taxon>Albidovulum</taxon>
    </lineage>
</organism>
<dbReference type="Proteomes" id="UP001205601">
    <property type="component" value="Unassembled WGS sequence"/>
</dbReference>
<accession>A0ABT2NUG0</accession>
<keyword evidence="2" id="KW-0378">Hydrolase</keyword>
<dbReference type="NCBIfam" id="NF006746">
    <property type="entry name" value="PRK09270.1-5"/>
    <property type="match status" value="1"/>
</dbReference>
<comment type="caution">
    <text evidence="2">The sequence shown here is derived from an EMBL/GenBank/DDBJ whole genome shotgun (WGS) entry which is preliminary data.</text>
</comment>
<sequence length="218" mass="23885">MQDEVDRIATALAERIAPLVPGRDAPRRIVAMAGPPGAGKSTMAERTVSALVARGHAVVLMPMDGFHLDNRLLEPRGLLPRKGAPETFDFAGFAATLRRVREEPSVILPVFDRDREIAIAGAAEIRAETRLVVVEGNYLLLDEDPWRGLAPLWDLSIFLDVPMQELERRLVDRWLSYGFAPDAARDRAGSNDLPNAARVMAARARADLVVRDGALHPG</sequence>
<keyword evidence="3" id="KW-1185">Reference proteome</keyword>
<dbReference type="EMBL" id="JAOCQF010000003">
    <property type="protein sequence ID" value="MCT8331219.1"/>
    <property type="molecule type" value="Genomic_DNA"/>
</dbReference>
<evidence type="ECO:0000313" key="3">
    <source>
        <dbReference type="Proteomes" id="UP001205601"/>
    </source>
</evidence>
<dbReference type="SUPFAM" id="SSF52540">
    <property type="entry name" value="P-loop containing nucleoside triphosphate hydrolases"/>
    <property type="match status" value="1"/>
</dbReference>
<dbReference type="Gene3D" id="3.40.50.300">
    <property type="entry name" value="P-loop containing nucleotide triphosphate hydrolases"/>
    <property type="match status" value="1"/>
</dbReference>
<protein>
    <submittedName>
        <fullName evidence="2">Nucleoside triphosphate hydrolase</fullName>
    </submittedName>
</protein>
<name>A0ABT2NUG0_9RHOB</name>
<reference evidence="3" key="1">
    <citation type="submission" date="2023-07" db="EMBL/GenBank/DDBJ databases">
        <title>Defluviimonas sediminis sp. nov., isolated from mangrove sediment.</title>
        <authorList>
            <person name="Liu L."/>
            <person name="Li J."/>
            <person name="Huang Y."/>
            <person name="Pan J."/>
            <person name="Li M."/>
        </authorList>
    </citation>
    <scope>NUCLEOTIDE SEQUENCE [LARGE SCALE GENOMIC DNA]</scope>
    <source>
        <strain evidence="3">FT324</strain>
    </source>
</reference>
<dbReference type="RefSeq" id="WP_261497098.1">
    <property type="nucleotide sequence ID" value="NZ_JAOCQF010000003.1"/>
</dbReference>
<proteinExistence type="predicted"/>
<evidence type="ECO:0000313" key="2">
    <source>
        <dbReference type="EMBL" id="MCT8331219.1"/>
    </source>
</evidence>
<dbReference type="InterPro" id="IPR027417">
    <property type="entry name" value="P-loop_NTPase"/>
</dbReference>
<evidence type="ECO:0000259" key="1">
    <source>
        <dbReference type="Pfam" id="PF00485"/>
    </source>
</evidence>
<dbReference type="Pfam" id="PF00485">
    <property type="entry name" value="PRK"/>
    <property type="match status" value="1"/>
</dbReference>
<dbReference type="GO" id="GO:0016787">
    <property type="term" value="F:hydrolase activity"/>
    <property type="evidence" value="ECO:0007669"/>
    <property type="project" value="UniProtKB-KW"/>
</dbReference>